<evidence type="ECO:0000259" key="2">
    <source>
        <dbReference type="Pfam" id="PF12728"/>
    </source>
</evidence>
<organism evidence="3 4">
    <name type="scientific">Nocardioides oceani</name>
    <dbReference type="NCBI Taxonomy" id="3058369"/>
    <lineage>
        <taxon>Bacteria</taxon>
        <taxon>Bacillati</taxon>
        <taxon>Actinomycetota</taxon>
        <taxon>Actinomycetes</taxon>
        <taxon>Propionibacteriales</taxon>
        <taxon>Nocardioidaceae</taxon>
        <taxon>Nocardioides</taxon>
    </lineage>
</organism>
<feature type="compositionally biased region" description="Basic and acidic residues" evidence="1">
    <location>
        <begin position="111"/>
        <end position="123"/>
    </location>
</feature>
<sequence>MTLPAAAQRFGVSTVTVRRWMEAGRLEGVRRSERWIREESVQRLMDELLEDAATWVSLADAADIIGCSIATVPGFVTEGLVVQRPGPRQQASINRGSAERAGRVLAERREAKRAERRLRDEQRTSNGPPDDGTVWLSVKTTALLLGLSESGVTLKVRAGTLPATQRGRRWWVRRDDAERAAAAKAFAAAQRDHRDAPPL</sequence>
<accession>A0ABT8FLT1</accession>
<dbReference type="RefSeq" id="WP_300955020.1">
    <property type="nucleotide sequence ID" value="NZ_JAUHJQ010000017.1"/>
</dbReference>
<evidence type="ECO:0000256" key="1">
    <source>
        <dbReference type="SAM" id="MobiDB-lite"/>
    </source>
</evidence>
<evidence type="ECO:0000313" key="3">
    <source>
        <dbReference type="EMBL" id="MDN4175636.1"/>
    </source>
</evidence>
<feature type="compositionally biased region" description="Basic and acidic residues" evidence="1">
    <location>
        <begin position="97"/>
        <end position="106"/>
    </location>
</feature>
<dbReference type="EMBL" id="JAUHJQ010000017">
    <property type="protein sequence ID" value="MDN4175636.1"/>
    <property type="molecule type" value="Genomic_DNA"/>
</dbReference>
<name>A0ABT8FLT1_9ACTN</name>
<gene>
    <name evidence="3" type="ORF">QWY28_21925</name>
</gene>
<dbReference type="InterPro" id="IPR009061">
    <property type="entry name" value="DNA-bd_dom_put_sf"/>
</dbReference>
<keyword evidence="4" id="KW-1185">Reference proteome</keyword>
<feature type="domain" description="Helix-turn-helix" evidence="2">
    <location>
        <begin position="135"/>
        <end position="176"/>
    </location>
</feature>
<comment type="caution">
    <text evidence="3">The sequence shown here is derived from an EMBL/GenBank/DDBJ whole genome shotgun (WGS) entry which is preliminary data.</text>
</comment>
<proteinExistence type="predicted"/>
<feature type="region of interest" description="Disordered" evidence="1">
    <location>
        <begin position="87"/>
        <end position="106"/>
    </location>
</feature>
<protein>
    <submittedName>
        <fullName evidence="3">Helix-turn-helix domain-containing protein</fullName>
    </submittedName>
</protein>
<feature type="region of interest" description="Disordered" evidence="1">
    <location>
        <begin position="111"/>
        <end position="133"/>
    </location>
</feature>
<reference evidence="3" key="1">
    <citation type="submission" date="2023-06" db="EMBL/GenBank/DDBJ databases">
        <title>Draft genome sequence of Nocardioides sp. SOB77.</title>
        <authorList>
            <person name="Zhang G."/>
        </authorList>
    </citation>
    <scope>NUCLEOTIDE SEQUENCE</scope>
    <source>
        <strain evidence="3">SOB77</strain>
    </source>
</reference>
<dbReference type="Proteomes" id="UP001168620">
    <property type="component" value="Unassembled WGS sequence"/>
</dbReference>
<dbReference type="InterPro" id="IPR041657">
    <property type="entry name" value="HTH_17"/>
</dbReference>
<dbReference type="SUPFAM" id="SSF46955">
    <property type="entry name" value="Putative DNA-binding domain"/>
    <property type="match status" value="1"/>
</dbReference>
<dbReference type="Pfam" id="PF12728">
    <property type="entry name" value="HTH_17"/>
    <property type="match status" value="1"/>
</dbReference>
<evidence type="ECO:0000313" key="4">
    <source>
        <dbReference type="Proteomes" id="UP001168620"/>
    </source>
</evidence>